<evidence type="ECO:0000256" key="2">
    <source>
        <dbReference type="ARBA" id="ARBA00022475"/>
    </source>
</evidence>
<feature type="transmembrane region" description="Helical" evidence="7">
    <location>
        <begin position="73"/>
        <end position="90"/>
    </location>
</feature>
<dbReference type="InterPro" id="IPR050189">
    <property type="entry name" value="MFS_Efflux_Transporters"/>
</dbReference>
<name>A0A1M5E7D6_9BACT</name>
<evidence type="ECO:0000256" key="3">
    <source>
        <dbReference type="ARBA" id="ARBA00022692"/>
    </source>
</evidence>
<dbReference type="GO" id="GO:0022857">
    <property type="term" value="F:transmembrane transporter activity"/>
    <property type="evidence" value="ECO:0007669"/>
    <property type="project" value="InterPro"/>
</dbReference>
<evidence type="ECO:0000256" key="1">
    <source>
        <dbReference type="ARBA" id="ARBA00004651"/>
    </source>
</evidence>
<feature type="transmembrane region" description="Helical" evidence="7">
    <location>
        <begin position="337"/>
        <end position="358"/>
    </location>
</feature>
<evidence type="ECO:0000259" key="8">
    <source>
        <dbReference type="PROSITE" id="PS50850"/>
    </source>
</evidence>
<keyword evidence="10" id="KW-1185">Reference proteome</keyword>
<dbReference type="GO" id="GO:0005886">
    <property type="term" value="C:plasma membrane"/>
    <property type="evidence" value="ECO:0007669"/>
    <property type="project" value="UniProtKB-SubCell"/>
</dbReference>
<accession>A0A1M5E7D6</accession>
<keyword evidence="2" id="KW-1003">Cell membrane</keyword>
<dbReference type="AlphaFoldDB" id="A0A1M5E7D6"/>
<feature type="transmembrane region" description="Helical" evidence="7">
    <location>
        <begin position="279"/>
        <end position="297"/>
    </location>
</feature>
<protein>
    <submittedName>
        <fullName evidence="9">Predicted arabinose efflux permease, MFS family</fullName>
    </submittedName>
</protein>
<dbReference type="STRING" id="1121391.SAMN02745206_02588"/>
<feature type="transmembrane region" description="Helical" evidence="7">
    <location>
        <begin position="96"/>
        <end position="112"/>
    </location>
</feature>
<feature type="transmembrane region" description="Helical" evidence="7">
    <location>
        <begin position="49"/>
        <end position="66"/>
    </location>
</feature>
<feature type="transmembrane region" description="Helical" evidence="7">
    <location>
        <begin position="133"/>
        <end position="156"/>
    </location>
</feature>
<comment type="subcellular location">
    <subcellularLocation>
        <location evidence="1">Cell membrane</location>
        <topology evidence="1">Multi-pass membrane protein</topology>
    </subcellularLocation>
</comment>
<dbReference type="Proteomes" id="UP000184076">
    <property type="component" value="Unassembled WGS sequence"/>
</dbReference>
<keyword evidence="5 7" id="KW-0472">Membrane</keyword>
<dbReference type="EMBL" id="FQVB01000026">
    <property type="protein sequence ID" value="SHF75075.1"/>
    <property type="molecule type" value="Genomic_DNA"/>
</dbReference>
<evidence type="ECO:0000256" key="6">
    <source>
        <dbReference type="SAM" id="MobiDB-lite"/>
    </source>
</evidence>
<proteinExistence type="predicted"/>
<dbReference type="PROSITE" id="PS50850">
    <property type="entry name" value="MFS"/>
    <property type="match status" value="1"/>
</dbReference>
<gene>
    <name evidence="9" type="ORF">SAMN02745206_02588</name>
</gene>
<reference evidence="10" key="1">
    <citation type="submission" date="2016-11" db="EMBL/GenBank/DDBJ databases">
        <authorList>
            <person name="Varghese N."/>
            <person name="Submissions S."/>
        </authorList>
    </citation>
    <scope>NUCLEOTIDE SEQUENCE [LARGE SCALE GENOMIC DNA]</scope>
    <source>
        <strain evidence="10">DSM 9756</strain>
    </source>
</reference>
<evidence type="ECO:0000313" key="10">
    <source>
        <dbReference type="Proteomes" id="UP000184076"/>
    </source>
</evidence>
<keyword evidence="4 7" id="KW-1133">Transmembrane helix</keyword>
<dbReference type="PANTHER" id="PTHR43124:SF3">
    <property type="entry name" value="CHLORAMPHENICOL EFFLUX PUMP RV0191"/>
    <property type="match status" value="1"/>
</dbReference>
<keyword evidence="3 7" id="KW-0812">Transmembrane</keyword>
<organism evidence="9 10">
    <name type="scientific">Desulfacinum infernum DSM 9756</name>
    <dbReference type="NCBI Taxonomy" id="1121391"/>
    <lineage>
        <taxon>Bacteria</taxon>
        <taxon>Pseudomonadati</taxon>
        <taxon>Thermodesulfobacteriota</taxon>
        <taxon>Syntrophobacteria</taxon>
        <taxon>Syntrophobacterales</taxon>
        <taxon>Syntrophobacteraceae</taxon>
        <taxon>Desulfacinum</taxon>
    </lineage>
</organism>
<dbReference type="Pfam" id="PF07690">
    <property type="entry name" value="MFS_1"/>
    <property type="match status" value="2"/>
</dbReference>
<dbReference type="Gene3D" id="1.20.1250.20">
    <property type="entry name" value="MFS general substrate transporter like domains"/>
    <property type="match status" value="2"/>
</dbReference>
<dbReference type="PANTHER" id="PTHR43124">
    <property type="entry name" value="PURINE EFFLUX PUMP PBUE"/>
    <property type="match status" value="1"/>
</dbReference>
<feature type="transmembrane region" description="Helical" evidence="7">
    <location>
        <begin position="364"/>
        <end position="383"/>
    </location>
</feature>
<evidence type="ECO:0000256" key="5">
    <source>
        <dbReference type="ARBA" id="ARBA00023136"/>
    </source>
</evidence>
<feature type="region of interest" description="Disordered" evidence="6">
    <location>
        <begin position="186"/>
        <end position="205"/>
    </location>
</feature>
<feature type="transmembrane region" description="Helical" evidence="7">
    <location>
        <begin position="212"/>
        <end position="236"/>
    </location>
</feature>
<feature type="transmembrane region" description="Helical" evidence="7">
    <location>
        <begin position="303"/>
        <end position="325"/>
    </location>
</feature>
<feature type="domain" description="Major facilitator superfamily (MFS) profile" evidence="8">
    <location>
        <begin position="9"/>
        <end position="387"/>
    </location>
</feature>
<evidence type="ECO:0000256" key="4">
    <source>
        <dbReference type="ARBA" id="ARBA00022989"/>
    </source>
</evidence>
<evidence type="ECO:0000313" key="9">
    <source>
        <dbReference type="EMBL" id="SHF75075.1"/>
    </source>
</evidence>
<feature type="transmembrane region" description="Helical" evidence="7">
    <location>
        <begin position="162"/>
        <end position="181"/>
    </location>
</feature>
<dbReference type="SUPFAM" id="SSF103473">
    <property type="entry name" value="MFS general substrate transporter"/>
    <property type="match status" value="1"/>
</dbReference>
<feature type="transmembrane region" description="Helical" evidence="7">
    <location>
        <begin position="248"/>
        <end position="270"/>
    </location>
</feature>
<dbReference type="InterPro" id="IPR020846">
    <property type="entry name" value="MFS_dom"/>
</dbReference>
<dbReference type="InterPro" id="IPR011701">
    <property type="entry name" value="MFS"/>
</dbReference>
<dbReference type="InterPro" id="IPR036259">
    <property type="entry name" value="MFS_trans_sf"/>
</dbReference>
<sequence>MFLGMRGRTWLLLILSRIVLNMSFRVAYPFLPAMARGLGISLEQAGFMVAARSFVGLSGIAFGIFAEKRGYKAGLLLGIAFLLVSCFLVTAFQNYWIVFVGFVVMGLATAVYNPSVQSYVSAHVPYRHRARALGLVESSWSASWFLGIPLSGLLIARWGWDSPYLLLLVLGAVLFAATFRLPDAPSGEEPTPASSEISGSHSPPPGVPPRRIWLALAVTFCILFGNENVMIVYGAWMESRFGLSVQSLGLFSTLLGLMEFSAEISVALLVDRLGKRRGLYIGIVGTAVSYLLLSFVADTLVLALASLMAMAYFFEFSVVSSFPYISQLAPAERGKWLAANYSLLVAGRVLGAMVGPALWEHFGALQPIALVSIVGSLAALCFLSRAPRPDGEPT</sequence>
<evidence type="ECO:0000256" key="7">
    <source>
        <dbReference type="SAM" id="Phobius"/>
    </source>
</evidence>
<dbReference type="RefSeq" id="WP_178371986.1">
    <property type="nucleotide sequence ID" value="NZ_FQVB01000026.1"/>
</dbReference>